<comment type="subcellular location">
    <subcellularLocation>
        <location evidence="1">Cell envelope</location>
    </subcellularLocation>
</comment>
<dbReference type="EMBL" id="BARS01049295">
    <property type="protein sequence ID" value="GAG31393.1"/>
    <property type="molecule type" value="Genomic_DNA"/>
</dbReference>
<evidence type="ECO:0000256" key="3">
    <source>
        <dbReference type="SAM" id="Coils"/>
    </source>
</evidence>
<protein>
    <recommendedName>
        <fullName evidence="4">YknX-like beta-barrel domain-containing protein</fullName>
    </recommendedName>
</protein>
<dbReference type="PANTHER" id="PTHR32347:SF14">
    <property type="entry name" value="EFFLUX SYSTEM COMPONENT YKNX-RELATED"/>
    <property type="match status" value="1"/>
</dbReference>
<organism evidence="5">
    <name type="scientific">marine sediment metagenome</name>
    <dbReference type="NCBI Taxonomy" id="412755"/>
    <lineage>
        <taxon>unclassified sequences</taxon>
        <taxon>metagenomes</taxon>
        <taxon>ecological metagenomes</taxon>
    </lineage>
</organism>
<dbReference type="Gene3D" id="6.20.50.140">
    <property type="match status" value="1"/>
</dbReference>
<feature type="domain" description="YknX-like beta-barrel" evidence="4">
    <location>
        <begin position="117"/>
        <end position="192"/>
    </location>
</feature>
<name>X0X421_9ZZZZ</name>
<accession>X0X421</accession>
<evidence type="ECO:0000256" key="2">
    <source>
        <dbReference type="ARBA" id="ARBA00023054"/>
    </source>
</evidence>
<comment type="caution">
    <text evidence="5">The sequence shown here is derived from an EMBL/GenBank/DDBJ whole genome shotgun (WGS) entry which is preliminary data.</text>
</comment>
<dbReference type="Gene3D" id="2.40.30.170">
    <property type="match status" value="1"/>
</dbReference>
<proteinExistence type="predicted"/>
<dbReference type="PANTHER" id="PTHR32347">
    <property type="entry name" value="EFFLUX SYSTEM COMPONENT YKNX-RELATED"/>
    <property type="match status" value="1"/>
</dbReference>
<gene>
    <name evidence="5" type="ORF">S01H1_73754</name>
</gene>
<sequence length="241" mass="26017">EIGLSYEQYWEVSNKLRDAQENLAEAKGNIARGYGADLFGSGILRLADYWTLREAQLGMEKYQIALDEANNDLDDAVIFAPFDGVVASVDVEEGDVVPPPTLTLTTVIHLIDLTTMELTAEVDEVDIAVVKPGQGAIIEVDALPALRLDAEVVSISLLPKVEEGVVLYEVGIGFDVPEEDELKVGMSATADIIIYGGSGILLVPNRAIEQDSEGNPVVKVMVNEEIEERPVVTGISDGYQT</sequence>
<dbReference type="GO" id="GO:0030313">
    <property type="term" value="C:cell envelope"/>
    <property type="evidence" value="ECO:0007669"/>
    <property type="project" value="UniProtKB-SubCell"/>
</dbReference>
<evidence type="ECO:0000256" key="1">
    <source>
        <dbReference type="ARBA" id="ARBA00004196"/>
    </source>
</evidence>
<feature type="non-terminal residue" evidence="5">
    <location>
        <position position="241"/>
    </location>
</feature>
<dbReference type="Gene3D" id="2.40.50.100">
    <property type="match status" value="1"/>
</dbReference>
<feature type="coiled-coil region" evidence="3">
    <location>
        <begin position="9"/>
        <end position="72"/>
    </location>
</feature>
<dbReference type="AlphaFoldDB" id="X0X421"/>
<dbReference type="SUPFAM" id="SSF111369">
    <property type="entry name" value="HlyD-like secretion proteins"/>
    <property type="match status" value="1"/>
</dbReference>
<keyword evidence="2 3" id="KW-0175">Coiled coil</keyword>
<dbReference type="InterPro" id="IPR050465">
    <property type="entry name" value="UPF0194_transport"/>
</dbReference>
<feature type="non-terminal residue" evidence="5">
    <location>
        <position position="1"/>
    </location>
</feature>
<evidence type="ECO:0000313" key="5">
    <source>
        <dbReference type="EMBL" id="GAG31393.1"/>
    </source>
</evidence>
<reference evidence="5" key="1">
    <citation type="journal article" date="2014" name="Front. Microbiol.">
        <title>High frequency of phylogenetically diverse reductive dehalogenase-homologous genes in deep subseafloor sedimentary metagenomes.</title>
        <authorList>
            <person name="Kawai M."/>
            <person name="Futagami T."/>
            <person name="Toyoda A."/>
            <person name="Takaki Y."/>
            <person name="Nishi S."/>
            <person name="Hori S."/>
            <person name="Arai W."/>
            <person name="Tsubouchi T."/>
            <person name="Morono Y."/>
            <person name="Uchiyama I."/>
            <person name="Ito T."/>
            <person name="Fujiyama A."/>
            <person name="Inagaki F."/>
            <person name="Takami H."/>
        </authorList>
    </citation>
    <scope>NUCLEOTIDE SEQUENCE</scope>
    <source>
        <strain evidence="5">Expedition CK06-06</strain>
    </source>
</reference>
<dbReference type="Pfam" id="PF25990">
    <property type="entry name" value="Beta-barrel_YknX"/>
    <property type="match status" value="1"/>
</dbReference>
<dbReference type="InterPro" id="IPR058636">
    <property type="entry name" value="Beta-barrel_YknX"/>
</dbReference>
<evidence type="ECO:0000259" key="4">
    <source>
        <dbReference type="Pfam" id="PF25990"/>
    </source>
</evidence>